<feature type="chain" id="PRO_5016563281" evidence="1">
    <location>
        <begin position="25"/>
        <end position="207"/>
    </location>
</feature>
<dbReference type="InterPro" id="IPR003646">
    <property type="entry name" value="SH3-like_bac-type"/>
</dbReference>
<evidence type="ECO:0000313" key="4">
    <source>
        <dbReference type="Proteomes" id="UP000263993"/>
    </source>
</evidence>
<dbReference type="Pfam" id="PF08239">
    <property type="entry name" value="SH3_3"/>
    <property type="match status" value="1"/>
</dbReference>
<evidence type="ECO:0000313" key="3">
    <source>
        <dbReference type="EMBL" id="RDV01165.1"/>
    </source>
</evidence>
<name>A0A371B0R3_9BRAD</name>
<organism evidence="3 4">
    <name type="scientific">Undibacter mobilis</name>
    <dbReference type="NCBI Taxonomy" id="2292256"/>
    <lineage>
        <taxon>Bacteria</taxon>
        <taxon>Pseudomonadati</taxon>
        <taxon>Pseudomonadota</taxon>
        <taxon>Alphaproteobacteria</taxon>
        <taxon>Hyphomicrobiales</taxon>
        <taxon>Nitrobacteraceae</taxon>
        <taxon>Undibacter</taxon>
    </lineage>
</organism>
<evidence type="ECO:0000256" key="1">
    <source>
        <dbReference type="SAM" id="SignalP"/>
    </source>
</evidence>
<keyword evidence="1" id="KW-0732">Signal</keyword>
<keyword evidence="4" id="KW-1185">Reference proteome</keyword>
<sequence length="207" mass="21475">MQRKTATFLAAIAALAAVALPASAATLATATTSLNIRTGPGPEYPVIGAIPDKGQATVTGCIAGSLWCQVSYNGKQGWAYSQYMMGMAGGQSVVVSQTVPALSFEPPPATVGSTTTVVTTRTIQGEFVAPAGAPLAIAPPPPTVQAYVTQNPVTPVYINGEVVEGAGLPQDVVLTPVPNYEYNYAYVNGVPVLVEPGTRRVTYIYRE</sequence>
<dbReference type="OrthoDB" id="102964at2"/>
<dbReference type="InterPro" id="IPR009642">
    <property type="entry name" value="DUF1236"/>
</dbReference>
<dbReference type="RefSeq" id="WP_115518682.1">
    <property type="nucleotide sequence ID" value="NZ_QRGO01000003.1"/>
</dbReference>
<protein>
    <submittedName>
        <fullName evidence="3">DUF1236 domain-containing protein</fullName>
    </submittedName>
</protein>
<feature type="domain" description="SH3b" evidence="2">
    <location>
        <begin position="33"/>
        <end position="83"/>
    </location>
</feature>
<comment type="caution">
    <text evidence="3">The sequence shown here is derived from an EMBL/GenBank/DDBJ whole genome shotgun (WGS) entry which is preliminary data.</text>
</comment>
<dbReference type="Proteomes" id="UP000263993">
    <property type="component" value="Unassembled WGS sequence"/>
</dbReference>
<accession>A0A371B0R3</accession>
<feature type="signal peptide" evidence="1">
    <location>
        <begin position="1"/>
        <end position="24"/>
    </location>
</feature>
<dbReference type="Pfam" id="PF06823">
    <property type="entry name" value="DUF1236"/>
    <property type="match status" value="1"/>
</dbReference>
<evidence type="ECO:0000259" key="2">
    <source>
        <dbReference type="Pfam" id="PF08239"/>
    </source>
</evidence>
<dbReference type="AlphaFoldDB" id="A0A371B0R3"/>
<reference evidence="4" key="1">
    <citation type="submission" date="2018-08" db="EMBL/GenBank/DDBJ databases">
        <authorList>
            <person name="Kim S.-J."/>
            <person name="Jung G.-Y."/>
        </authorList>
    </citation>
    <scope>NUCLEOTIDE SEQUENCE [LARGE SCALE GENOMIC DNA]</scope>
    <source>
        <strain evidence="4">GY_H</strain>
    </source>
</reference>
<proteinExistence type="predicted"/>
<dbReference type="Gene3D" id="2.30.30.40">
    <property type="entry name" value="SH3 Domains"/>
    <property type="match status" value="1"/>
</dbReference>
<gene>
    <name evidence="3" type="ORF">DXH78_18190</name>
</gene>
<dbReference type="EMBL" id="QRGO01000003">
    <property type="protein sequence ID" value="RDV01165.1"/>
    <property type="molecule type" value="Genomic_DNA"/>
</dbReference>